<dbReference type="InterPro" id="IPR037066">
    <property type="entry name" value="Plug_dom_sf"/>
</dbReference>
<dbReference type="Proteomes" id="UP000297149">
    <property type="component" value="Chromosome"/>
</dbReference>
<sequence length="965" mass="107820">MKHSRCAHRIRCRLLAKPRLGVIHTTNLNYHDSQENIIPIFLVSVSFSALASTVSDSIPYGQQELQAAFGYQDTRDSYTGAQSSVKAEEIDKWKGSSLESAIRGKLSGWYNGVIRGQSSPFATDALLVLDGIPMPFISLADLDPTTVAEVTILKDAAAKALYGPQGAQGVVLVTTKKGKNNSMNVSVSANVGIEKATRNPDMLNAYGQALLRNAALTNDGLVPKFTASQLNAFKDGTGTDNDWRDMYMDDMLFQKYNVQVGAGSEKVRFYINVGFARESGRYKATYDDKYNPADYTNRFTVVSNLDVDITSWMRAFANTNIGVRRVNASYLGGTEIYKLLYTTPNWVEDGVLPDGSVITNEGYPNPLQGAINYSGVNQMTRTDLAANIGFDLKLDFITKGLSFKGIFGYSSIYNGIRGGIHDYGRVVYNDNTQSYVPWGSNVETPLSWAKGTTTNYYMDIQAMFNYHRIFAEDHSVDALVHYTSEDYRGDAGKWYNYAFILPTNRIQLAGEAKYGFKNRYFLQFDFNYSGSEMMAEGHQFHFSPTVSASWVPSEESWFKNDYVTYLKLRASYGGLYYDSLRDQDSRYLYDNIYRASVGGISGIYSGYGVLNMRRGNLGIGWEKSKQQNYGFDLGLSDKFYLNFDYWRTNQEGILLQSELTPTLGGVTAENRPFINSGKVFNNGIDLGLTYSTVLPCGLGITANGQMGWNKNHWVSADELSYADAGYAYPYRKTGYSIGQQWGYLVDGSNGSIFYNSQEEIDNSGLRYTGKQPRPGDLKFKDLNSDGIIDEGDYAPLAGVYDMPRIEYGASVQLDYKGFDLYLDFIGEGDRSVLLNKSVGVAEFVDGLTTEGVYMPVHQSAWTPERYAEGKHIGFPALSSSASSSLQSNSFYVSKLDYLRLRNATIGYSLPEKLISRMGMSKLRFYVSGQNLLTWDNMEFEGLDPEVTQIYTKVYRSFNFGLNINF</sequence>
<dbReference type="SUPFAM" id="SSF56935">
    <property type="entry name" value="Porins"/>
    <property type="match status" value="1"/>
</dbReference>
<dbReference type="PROSITE" id="PS00018">
    <property type="entry name" value="EF_HAND_1"/>
    <property type="match status" value="1"/>
</dbReference>
<dbReference type="Pfam" id="PF07715">
    <property type="entry name" value="Plug"/>
    <property type="match status" value="1"/>
</dbReference>
<gene>
    <name evidence="2" type="ORF">E7747_05770</name>
</gene>
<reference evidence="3" key="1">
    <citation type="submission" date="2019-02" db="EMBL/GenBank/DDBJ databases">
        <title>Isolation and identification of novel species under the genus Muribaculum.</title>
        <authorList>
            <person name="Miyake S."/>
            <person name="Ding Y."/>
            <person name="Low A."/>
            <person name="Soh M."/>
            <person name="Seedorf H."/>
        </authorList>
    </citation>
    <scope>NUCLEOTIDE SEQUENCE [LARGE SCALE GENOMIC DNA]</scope>
    <source>
        <strain evidence="3">H5</strain>
    </source>
</reference>
<dbReference type="InterPro" id="IPR018247">
    <property type="entry name" value="EF_Hand_1_Ca_BS"/>
</dbReference>
<evidence type="ECO:0000313" key="2">
    <source>
        <dbReference type="EMBL" id="QCD41834.1"/>
    </source>
</evidence>
<proteinExistence type="predicted"/>
<organism evidence="2 3">
    <name type="scientific">Duncaniella dubosii</name>
    <dbReference type="NCBI Taxonomy" id="2518971"/>
    <lineage>
        <taxon>Bacteria</taxon>
        <taxon>Pseudomonadati</taxon>
        <taxon>Bacteroidota</taxon>
        <taxon>Bacteroidia</taxon>
        <taxon>Bacteroidales</taxon>
        <taxon>Muribaculaceae</taxon>
        <taxon>Duncaniella</taxon>
    </lineage>
</organism>
<dbReference type="KEGG" id="ddb:E7747_05770"/>
<dbReference type="InterPro" id="IPR012910">
    <property type="entry name" value="Plug_dom"/>
</dbReference>
<dbReference type="NCBIfam" id="TIGR04056">
    <property type="entry name" value="OMP_RagA_SusC"/>
    <property type="match status" value="1"/>
</dbReference>
<dbReference type="Gene3D" id="2.170.130.10">
    <property type="entry name" value="TonB-dependent receptor, plug domain"/>
    <property type="match status" value="1"/>
</dbReference>
<feature type="domain" description="TonB-dependent receptor plug" evidence="1">
    <location>
        <begin position="78"/>
        <end position="170"/>
    </location>
</feature>
<dbReference type="AlphaFoldDB" id="A0A4P7W1P2"/>
<evidence type="ECO:0000313" key="3">
    <source>
        <dbReference type="Proteomes" id="UP000297149"/>
    </source>
</evidence>
<dbReference type="InterPro" id="IPR023996">
    <property type="entry name" value="TonB-dep_OMP_SusC/RagA"/>
</dbReference>
<keyword evidence="3" id="KW-1185">Reference proteome</keyword>
<protein>
    <submittedName>
        <fullName evidence="2">SusC/RagA family TonB-linked outer membrane protein</fullName>
    </submittedName>
</protein>
<accession>A0A4P7W1P2</accession>
<name>A0A4P7W1P2_9BACT</name>
<dbReference type="EMBL" id="CP039396">
    <property type="protein sequence ID" value="QCD41834.1"/>
    <property type="molecule type" value="Genomic_DNA"/>
</dbReference>
<evidence type="ECO:0000259" key="1">
    <source>
        <dbReference type="Pfam" id="PF07715"/>
    </source>
</evidence>